<dbReference type="SUPFAM" id="SSF82171">
    <property type="entry name" value="DPP6 N-terminal domain-like"/>
    <property type="match status" value="1"/>
</dbReference>
<dbReference type="Proteomes" id="UP001217485">
    <property type="component" value="Unassembled WGS sequence"/>
</dbReference>
<organism evidence="2 3">
    <name type="scientific">Sorangium atrum</name>
    <dbReference type="NCBI Taxonomy" id="2995308"/>
    <lineage>
        <taxon>Bacteria</taxon>
        <taxon>Pseudomonadati</taxon>
        <taxon>Myxococcota</taxon>
        <taxon>Polyangia</taxon>
        <taxon>Polyangiales</taxon>
        <taxon>Polyangiaceae</taxon>
        <taxon>Sorangium</taxon>
    </lineage>
</organism>
<reference evidence="2 3" key="1">
    <citation type="submission" date="2023-01" db="EMBL/GenBank/DDBJ databases">
        <title>Minimal conservation of predation-associated metabolite biosynthetic gene clusters underscores biosynthetic potential of Myxococcota including descriptions for ten novel species: Archangium lansinium sp. nov., Myxococcus landrumus sp. nov., Nannocystis bai.</title>
        <authorList>
            <person name="Ahearne A."/>
            <person name="Stevens C."/>
            <person name="Dowd S."/>
        </authorList>
    </citation>
    <scope>NUCLEOTIDE SEQUENCE [LARGE SCALE GENOMIC DNA]</scope>
    <source>
        <strain evidence="2 3">WIWO2</strain>
    </source>
</reference>
<comment type="caution">
    <text evidence="2">The sequence shown here is derived from an EMBL/GenBank/DDBJ whole genome shotgun (WGS) entry which is preliminary data.</text>
</comment>
<evidence type="ECO:0000313" key="2">
    <source>
        <dbReference type="EMBL" id="MDC0684157.1"/>
    </source>
</evidence>
<dbReference type="RefSeq" id="WP_272102283.1">
    <property type="nucleotide sequence ID" value="NZ_JAQNDK010000005.1"/>
</dbReference>
<accession>A0ABT5CGA2</accession>
<name>A0ABT5CGA2_9BACT</name>
<feature type="region of interest" description="Disordered" evidence="1">
    <location>
        <begin position="38"/>
        <end position="81"/>
    </location>
</feature>
<protein>
    <submittedName>
        <fullName evidence="2">Uncharacterized protein</fullName>
    </submittedName>
</protein>
<feature type="compositionally biased region" description="Gly residues" evidence="1">
    <location>
        <begin position="38"/>
        <end position="71"/>
    </location>
</feature>
<evidence type="ECO:0000256" key="1">
    <source>
        <dbReference type="SAM" id="MobiDB-lite"/>
    </source>
</evidence>
<evidence type="ECO:0000313" key="3">
    <source>
        <dbReference type="Proteomes" id="UP001217485"/>
    </source>
</evidence>
<dbReference type="EMBL" id="JAQNDK010000005">
    <property type="protein sequence ID" value="MDC0684157.1"/>
    <property type="molecule type" value="Genomic_DNA"/>
</dbReference>
<sequence length="511" mass="52161">MRRELQLLTVRILGAGMLAGLSLTLGCQGDTSVPAGTGGAGGAGGEGGAGGRGGAGGQGGADGQGGAGGGPVTCDSQRGDHGDACPADAPCAITLDVEVTCTDFDFAAGGVRAVPATGATYLVTSSNAPTRLFELDGDGATQRDFDVQSNSVSVALSPDGKAYAAVDETQGSGDGYPGGVVFLPLADGAAEKQMVFDRDDKYVPVLDVAVDSQGEPHIWILTDAPESIAHATRTSGGAWDVAPASRPVDSGWTRFALAPDDAPLAFGMVQARSDSWQLEVLDGTTERSIGAPVSASSPLRYEPVPPPQPPGQATIPRFAAVVQHPDGLRLESAGEDDGVDEVAIPGTATPTYSCQRGFGDPASEGCPAECHEVTSGLEWSAFSAARTSDGDVWIAFLISHIDWTIAYEVQNVDLPTCVGNIAADASRGELRLVRVPAAGGAPEIAVTLPLPAIAGESHFSDVYQRHPLVDVSAFGTELTVAMRTQASRVGPFTARVLRVDTSLLTPAAPGD</sequence>
<proteinExistence type="predicted"/>
<gene>
    <name evidence="2" type="ORF">POL72_40925</name>
</gene>
<keyword evidence="3" id="KW-1185">Reference proteome</keyword>
<feature type="region of interest" description="Disordered" evidence="1">
    <location>
        <begin position="287"/>
        <end position="310"/>
    </location>
</feature>
<dbReference type="PROSITE" id="PS51257">
    <property type="entry name" value="PROKAR_LIPOPROTEIN"/>
    <property type="match status" value="1"/>
</dbReference>